<dbReference type="InterPro" id="IPR014224">
    <property type="entry name" value="Spore_cortex_SleB"/>
</dbReference>
<accession>A0A8J4GYH1</accession>
<keyword evidence="3" id="KW-0309">Germination</keyword>
<evidence type="ECO:0000256" key="9">
    <source>
        <dbReference type="SAM" id="SignalP"/>
    </source>
</evidence>
<keyword evidence="6" id="KW-0749">Sporulation</keyword>
<evidence type="ECO:0000256" key="3">
    <source>
        <dbReference type="ARBA" id="ARBA00022544"/>
    </source>
</evidence>
<dbReference type="GO" id="GO:0009847">
    <property type="term" value="P:spore germination"/>
    <property type="evidence" value="ECO:0007669"/>
    <property type="project" value="UniProtKB-UniRule"/>
</dbReference>
<sequence>MTNMKQKVFVSFIALMLAITGILPESAQAATVLKSGSANGDVWDVQYRLKVLGYYQQPLDGKYGRETIRAVQRFQQDYGLPGDGITGAQTWKALRKYTLNREEMDILAKTIYSEGRGEPYIGQVAIGAVVMNRIQSSEFPNTIRGVVFQPRAFTAVDDGQFWLTPNATAYRAAEEAVRGWDPSGEALFYYNPRTATNAWIRTRPAIKTIGNHIFTM</sequence>
<feature type="domain" description="Peptidoglycan binding-like" evidence="10">
    <location>
        <begin position="41"/>
        <end position="94"/>
    </location>
</feature>
<comment type="similarity">
    <text evidence="1">Belongs to the SleB family.</text>
</comment>
<dbReference type="Proteomes" id="UP000677918">
    <property type="component" value="Unassembled WGS sequence"/>
</dbReference>
<evidence type="ECO:0000256" key="7">
    <source>
        <dbReference type="ARBA" id="ARBA00023316"/>
    </source>
</evidence>
<name>A0A8J4GYH1_9BACL</name>
<evidence type="ECO:0000313" key="12">
    <source>
        <dbReference type="EMBL" id="GIQ67532.1"/>
    </source>
</evidence>
<proteinExistence type="inferred from homology"/>
<keyword evidence="7" id="KW-0961">Cell wall biogenesis/degradation</keyword>
<evidence type="ECO:0000256" key="2">
    <source>
        <dbReference type="ARBA" id="ARBA00018364"/>
    </source>
</evidence>
<keyword evidence="5" id="KW-0378">Hydrolase</keyword>
<dbReference type="SUPFAM" id="SSF47090">
    <property type="entry name" value="PGBD-like"/>
    <property type="match status" value="1"/>
</dbReference>
<dbReference type="GO" id="GO:0030435">
    <property type="term" value="P:sporulation resulting in formation of a cellular spore"/>
    <property type="evidence" value="ECO:0007669"/>
    <property type="project" value="UniProtKB-KW"/>
</dbReference>
<evidence type="ECO:0000256" key="1">
    <source>
        <dbReference type="ARBA" id="ARBA00007010"/>
    </source>
</evidence>
<feature type="domain" description="Cell wall hydrolase SleB" evidence="11">
    <location>
        <begin position="117"/>
        <end position="214"/>
    </location>
</feature>
<dbReference type="InterPro" id="IPR002477">
    <property type="entry name" value="Peptidoglycan-bd-like"/>
</dbReference>
<organism evidence="12 13">
    <name type="scientific">Xylanibacillus composti</name>
    <dbReference type="NCBI Taxonomy" id="1572762"/>
    <lineage>
        <taxon>Bacteria</taxon>
        <taxon>Bacillati</taxon>
        <taxon>Bacillota</taxon>
        <taxon>Bacilli</taxon>
        <taxon>Bacillales</taxon>
        <taxon>Paenibacillaceae</taxon>
        <taxon>Xylanibacillus</taxon>
    </lineage>
</organism>
<dbReference type="Pfam" id="PF07486">
    <property type="entry name" value="Hydrolase_2"/>
    <property type="match status" value="1"/>
</dbReference>
<dbReference type="NCBIfam" id="TIGR02869">
    <property type="entry name" value="spore_SleB"/>
    <property type="match status" value="1"/>
</dbReference>
<dbReference type="EMBL" id="BOVK01000005">
    <property type="protein sequence ID" value="GIQ67532.1"/>
    <property type="molecule type" value="Genomic_DNA"/>
</dbReference>
<reference evidence="12" key="1">
    <citation type="submission" date="2021-04" db="EMBL/GenBank/DDBJ databases">
        <title>Draft genome sequence of Xylanibacillus composti strain K13.</title>
        <authorList>
            <person name="Uke A."/>
            <person name="Chhe C."/>
            <person name="Baramee S."/>
            <person name="Kosugi A."/>
        </authorList>
    </citation>
    <scope>NUCLEOTIDE SEQUENCE</scope>
    <source>
        <strain evidence="12">K13</strain>
    </source>
</reference>
<evidence type="ECO:0000256" key="6">
    <source>
        <dbReference type="ARBA" id="ARBA00022969"/>
    </source>
</evidence>
<evidence type="ECO:0000256" key="4">
    <source>
        <dbReference type="ARBA" id="ARBA00022729"/>
    </source>
</evidence>
<keyword evidence="4 9" id="KW-0732">Signal</keyword>
<dbReference type="AlphaFoldDB" id="A0A8J4GYH1"/>
<dbReference type="Gene3D" id="1.10.101.10">
    <property type="entry name" value="PGBD-like superfamily/PGBD"/>
    <property type="match status" value="1"/>
</dbReference>
<evidence type="ECO:0000313" key="13">
    <source>
        <dbReference type="Proteomes" id="UP000677918"/>
    </source>
</evidence>
<dbReference type="InterPro" id="IPR011105">
    <property type="entry name" value="Cell_wall_hydrolase_SleB"/>
</dbReference>
<evidence type="ECO:0000259" key="11">
    <source>
        <dbReference type="Pfam" id="PF07486"/>
    </source>
</evidence>
<dbReference type="InterPro" id="IPR042047">
    <property type="entry name" value="SleB_dom1"/>
</dbReference>
<evidence type="ECO:0000259" key="10">
    <source>
        <dbReference type="Pfam" id="PF01471"/>
    </source>
</evidence>
<dbReference type="GO" id="GO:0071555">
    <property type="term" value="P:cell wall organization"/>
    <property type="evidence" value="ECO:0007669"/>
    <property type="project" value="UniProtKB-KW"/>
</dbReference>
<dbReference type="InterPro" id="IPR036365">
    <property type="entry name" value="PGBD-like_sf"/>
</dbReference>
<dbReference type="GO" id="GO:0016787">
    <property type="term" value="F:hydrolase activity"/>
    <property type="evidence" value="ECO:0007669"/>
    <property type="project" value="UniProtKB-KW"/>
</dbReference>
<feature type="chain" id="PRO_5035206105" description="Spore cortex-lytic enzyme" evidence="9">
    <location>
        <begin position="30"/>
        <end position="216"/>
    </location>
</feature>
<comment type="caution">
    <text evidence="12">The sequence shown here is derived from an EMBL/GenBank/DDBJ whole genome shotgun (WGS) entry which is preliminary data.</text>
</comment>
<keyword evidence="13" id="KW-1185">Reference proteome</keyword>
<protein>
    <recommendedName>
        <fullName evidence="2 8">Spore cortex-lytic enzyme</fullName>
    </recommendedName>
</protein>
<dbReference type="InterPro" id="IPR036366">
    <property type="entry name" value="PGBDSf"/>
</dbReference>
<gene>
    <name evidence="12" type="ORF">XYCOK13_03560</name>
</gene>
<dbReference type="Pfam" id="PF01471">
    <property type="entry name" value="PG_binding_1"/>
    <property type="match status" value="1"/>
</dbReference>
<evidence type="ECO:0000256" key="8">
    <source>
        <dbReference type="NCBIfam" id="TIGR02869"/>
    </source>
</evidence>
<feature type="signal peptide" evidence="9">
    <location>
        <begin position="1"/>
        <end position="29"/>
    </location>
</feature>
<evidence type="ECO:0000256" key="5">
    <source>
        <dbReference type="ARBA" id="ARBA00022801"/>
    </source>
</evidence>
<dbReference type="Gene3D" id="1.10.10.2520">
    <property type="entry name" value="Cell wall hydrolase SleB, domain 1"/>
    <property type="match status" value="1"/>
</dbReference>
<dbReference type="Gene3D" id="6.20.240.60">
    <property type="match status" value="1"/>
</dbReference>